<feature type="transmembrane region" description="Helical" evidence="7">
    <location>
        <begin position="223"/>
        <end position="242"/>
    </location>
</feature>
<name>A0ABP2J1G8_9ACTN</name>
<organism evidence="9 10">
    <name type="scientific">Fannyhessea vaginae PB189-T1-4</name>
    <dbReference type="NCBI Taxonomy" id="866774"/>
    <lineage>
        <taxon>Bacteria</taxon>
        <taxon>Bacillati</taxon>
        <taxon>Actinomycetota</taxon>
        <taxon>Coriobacteriia</taxon>
        <taxon>Coriobacteriales</taxon>
        <taxon>Atopobiaceae</taxon>
        <taxon>Fannyhessea</taxon>
    </lineage>
</organism>
<feature type="transmembrane region" description="Helical" evidence="7">
    <location>
        <begin position="40"/>
        <end position="60"/>
    </location>
</feature>
<keyword evidence="4 7" id="KW-0812">Transmembrane</keyword>
<dbReference type="Pfam" id="PF01757">
    <property type="entry name" value="Acyl_transf_3"/>
    <property type="match status" value="1"/>
</dbReference>
<dbReference type="Proteomes" id="UP000004431">
    <property type="component" value="Unassembled WGS sequence"/>
</dbReference>
<evidence type="ECO:0000313" key="10">
    <source>
        <dbReference type="Proteomes" id="UP000004431"/>
    </source>
</evidence>
<evidence type="ECO:0000256" key="6">
    <source>
        <dbReference type="ARBA" id="ARBA00023136"/>
    </source>
</evidence>
<feature type="transmembrane region" description="Helical" evidence="7">
    <location>
        <begin position="148"/>
        <end position="169"/>
    </location>
</feature>
<keyword evidence="10" id="KW-1185">Reference proteome</keyword>
<keyword evidence="5 7" id="KW-1133">Transmembrane helix</keyword>
<evidence type="ECO:0000256" key="2">
    <source>
        <dbReference type="ARBA" id="ARBA00007400"/>
    </source>
</evidence>
<comment type="similarity">
    <text evidence="2">Belongs to the acyltransferase 3 family.</text>
</comment>
<accession>A0ABP2J1G8</accession>
<keyword evidence="6 7" id="KW-0472">Membrane</keyword>
<evidence type="ECO:0000259" key="8">
    <source>
        <dbReference type="Pfam" id="PF01757"/>
    </source>
</evidence>
<sequence length="365" mass="41550">MTKRLTQWDLLRSLAMFFVFVVHSAPYLDLMCLPGASTATWEFALICDPVFFALSGYFAIRQHTCSYAAYLRRKFLTVVLPLIVYSVLVYCYAVHRHVTTLSPGNFIRYYRELLVGCWWFIPTLIPFLMLAPWLSSMFEALGSHRQRTLFILVSVAISWGAILTCLSSLAEIMQWSAMHTAIEALGLLIPSQVIPGGYFLYFCLGYFIRILPTLFSKRTLQKMSALGFVLWILGALAAMFGYKRSDPSFLWFFATVGIFYLFDKVRIRSSSVSKLISFLAQRSYSIYLFNFIAVEWVFLNAKSFGLFGVQTPSARFTGLWLWVLAVIAAYCVALICACVADYLILKPLQRLFAACAHICRQQRGA</sequence>
<feature type="transmembrane region" description="Helical" evidence="7">
    <location>
        <begin position="248"/>
        <end position="265"/>
    </location>
</feature>
<feature type="transmembrane region" description="Helical" evidence="7">
    <location>
        <begin position="75"/>
        <end position="93"/>
    </location>
</feature>
<comment type="subcellular location">
    <subcellularLocation>
        <location evidence="1">Cell membrane</location>
        <topology evidence="1">Multi-pass membrane protein</topology>
    </subcellularLocation>
</comment>
<protein>
    <recommendedName>
        <fullName evidence="8">Acyltransferase 3 domain-containing protein</fullName>
    </recommendedName>
</protein>
<gene>
    <name evidence="9" type="ORF">HMPREF9248_1107</name>
</gene>
<feature type="domain" description="Acyltransferase 3" evidence="8">
    <location>
        <begin position="7"/>
        <end position="337"/>
    </location>
</feature>
<feature type="transmembrane region" description="Helical" evidence="7">
    <location>
        <begin position="113"/>
        <end position="136"/>
    </location>
</feature>
<feature type="transmembrane region" description="Helical" evidence="7">
    <location>
        <begin position="189"/>
        <end position="211"/>
    </location>
</feature>
<evidence type="ECO:0000256" key="7">
    <source>
        <dbReference type="SAM" id="Phobius"/>
    </source>
</evidence>
<evidence type="ECO:0000256" key="1">
    <source>
        <dbReference type="ARBA" id="ARBA00004651"/>
    </source>
</evidence>
<feature type="transmembrane region" description="Helical" evidence="7">
    <location>
        <begin position="319"/>
        <end position="344"/>
    </location>
</feature>
<dbReference type="InterPro" id="IPR002656">
    <property type="entry name" value="Acyl_transf_3_dom"/>
</dbReference>
<evidence type="ECO:0000313" key="9">
    <source>
        <dbReference type="EMBL" id="EFL44510.1"/>
    </source>
</evidence>
<comment type="caution">
    <text evidence="9">The sequence shown here is derived from an EMBL/GenBank/DDBJ whole genome shotgun (WGS) entry which is preliminary data.</text>
</comment>
<reference evidence="9 10" key="1">
    <citation type="submission" date="2010-08" db="EMBL/GenBank/DDBJ databases">
        <authorList>
            <person name="Durkin A.S."/>
            <person name="Madupu R."/>
            <person name="Torralba M."/>
            <person name="Gillis M."/>
            <person name="Methe B."/>
            <person name="Sutton G."/>
            <person name="Nelson K.E."/>
        </authorList>
    </citation>
    <scope>NUCLEOTIDE SEQUENCE [LARGE SCALE GENOMIC DNA]</scope>
    <source>
        <strain evidence="9 10">PB189-T1-4</strain>
    </source>
</reference>
<evidence type="ECO:0000256" key="3">
    <source>
        <dbReference type="ARBA" id="ARBA00022475"/>
    </source>
</evidence>
<dbReference type="RefSeq" id="WP_006303730.1">
    <property type="nucleotide sequence ID" value="NZ_AEDQ01000012.1"/>
</dbReference>
<keyword evidence="3" id="KW-1003">Cell membrane</keyword>
<feature type="transmembrane region" description="Helical" evidence="7">
    <location>
        <begin position="286"/>
        <end position="307"/>
    </location>
</feature>
<evidence type="ECO:0000256" key="4">
    <source>
        <dbReference type="ARBA" id="ARBA00022692"/>
    </source>
</evidence>
<dbReference type="EMBL" id="AEDQ01000012">
    <property type="protein sequence ID" value="EFL44510.1"/>
    <property type="molecule type" value="Genomic_DNA"/>
</dbReference>
<proteinExistence type="inferred from homology"/>
<dbReference type="PANTHER" id="PTHR40074">
    <property type="entry name" value="O-ACETYLTRANSFERASE WECH"/>
    <property type="match status" value="1"/>
</dbReference>
<evidence type="ECO:0000256" key="5">
    <source>
        <dbReference type="ARBA" id="ARBA00022989"/>
    </source>
</evidence>
<dbReference type="PANTHER" id="PTHR40074:SF2">
    <property type="entry name" value="O-ACETYLTRANSFERASE WECH"/>
    <property type="match status" value="1"/>
</dbReference>